<accession>A0A2T4TYV8</accession>
<evidence type="ECO:0000313" key="1">
    <source>
        <dbReference type="EMBL" id="PTL36296.1"/>
    </source>
</evidence>
<comment type="caution">
    <text evidence="1">The sequence shown here is derived from an EMBL/GenBank/DDBJ whole genome shotgun (WGS) entry which is preliminary data.</text>
</comment>
<reference evidence="2" key="2">
    <citation type="journal article" date="2018" name="Environ. Microbiol.">
        <title>Bloom of a denitrifying methanotroph, 'Candidatus Methylomirabilis limnetica', in a deep stratified lake.</title>
        <authorList>
            <person name="Graf J.S."/>
            <person name="Mayr M.J."/>
            <person name="Marchant H.K."/>
            <person name="Tienken D."/>
            <person name="Hach P.F."/>
            <person name="Brand A."/>
            <person name="Schubert C.J."/>
            <person name="Kuypers M.M."/>
            <person name="Milucka J."/>
        </authorList>
    </citation>
    <scope>NUCLEOTIDE SEQUENCE [LARGE SCALE GENOMIC DNA]</scope>
    <source>
        <strain evidence="2">Zug</strain>
    </source>
</reference>
<protein>
    <recommendedName>
        <fullName evidence="3">Proline reductase</fullName>
    </recommendedName>
</protein>
<organism evidence="1 2">
    <name type="scientific">Candidatus Methylomirabilis limnetica</name>
    <dbReference type="NCBI Taxonomy" id="2033718"/>
    <lineage>
        <taxon>Bacteria</taxon>
        <taxon>Candidatus Methylomirabilota</taxon>
        <taxon>Candidatus Methylomirabilia</taxon>
        <taxon>Candidatus Methylomirabilales</taxon>
        <taxon>Candidatus Methylomirabilaceae</taxon>
        <taxon>Candidatus Methylomirabilis</taxon>
    </lineage>
</organism>
<gene>
    <name evidence="1" type="ORF">CLG94_04440</name>
</gene>
<dbReference type="EMBL" id="NVQC01000016">
    <property type="protein sequence ID" value="PTL36296.1"/>
    <property type="molecule type" value="Genomic_DNA"/>
</dbReference>
<dbReference type="AlphaFoldDB" id="A0A2T4TYV8"/>
<name>A0A2T4TYV8_9BACT</name>
<dbReference type="Proteomes" id="UP000241436">
    <property type="component" value="Unassembled WGS sequence"/>
</dbReference>
<proteinExistence type="predicted"/>
<reference evidence="1 2" key="1">
    <citation type="submission" date="2017-09" db="EMBL/GenBank/DDBJ databases">
        <title>Bloom of a denitrifying methanotroph, Candidatus Methylomirabilis limnetica, in a deep stratified lake.</title>
        <authorList>
            <person name="Graf J.S."/>
            <person name="Marchant H.K."/>
            <person name="Tienken D."/>
            <person name="Hach P.F."/>
            <person name="Brand A."/>
            <person name="Schubert C.J."/>
            <person name="Kuypers M.M."/>
            <person name="Milucka J."/>
        </authorList>
    </citation>
    <scope>NUCLEOTIDE SEQUENCE [LARGE SCALE GENOMIC DNA]</scope>
    <source>
        <strain evidence="1 2">Zug</strain>
    </source>
</reference>
<sequence>MCHQSVGLFARAIEEAGIPTLMLSAALDITSSVKPPRAVFVNFPLGHQAGKPCDPEGQTRILLDALHVLETATTPGTLVQLPYKWDEHDPLDSWEAEEMLHPSLV</sequence>
<evidence type="ECO:0008006" key="3">
    <source>
        <dbReference type="Google" id="ProtNLM"/>
    </source>
</evidence>
<keyword evidence="2" id="KW-1185">Reference proteome</keyword>
<evidence type="ECO:0000313" key="2">
    <source>
        <dbReference type="Proteomes" id="UP000241436"/>
    </source>
</evidence>